<dbReference type="PANTHER" id="PTHR23275">
    <property type="entry name" value="CABRIOLET.-RELATED"/>
    <property type="match status" value="1"/>
</dbReference>
<dbReference type="InterPro" id="IPR000742">
    <property type="entry name" value="EGF"/>
</dbReference>
<dbReference type="Gene3D" id="2.10.220.10">
    <property type="entry name" value="Hormone Receptor, Insulin-like Growth Factor Receptor 1, Chain A, domain 2"/>
    <property type="match status" value="3"/>
</dbReference>
<dbReference type="PROSITE" id="PS00652">
    <property type="entry name" value="TNFR_NGFR_1"/>
    <property type="match status" value="1"/>
</dbReference>
<feature type="transmembrane region" description="Helical" evidence="2">
    <location>
        <begin position="3279"/>
        <end position="3306"/>
    </location>
</feature>
<feature type="transmembrane region" description="Helical" evidence="2">
    <location>
        <begin position="3245"/>
        <end position="3267"/>
    </location>
</feature>
<feature type="repeat" description="TNFR-Cys" evidence="1">
    <location>
        <begin position="1146"/>
        <end position="1183"/>
    </location>
</feature>
<evidence type="ECO:0000256" key="3">
    <source>
        <dbReference type="SAM" id="SignalP"/>
    </source>
</evidence>
<keyword evidence="2" id="KW-0812">Transmembrane</keyword>
<keyword evidence="6" id="KW-1185">Reference proteome</keyword>
<evidence type="ECO:0000256" key="2">
    <source>
        <dbReference type="SAM" id="Phobius"/>
    </source>
</evidence>
<sequence length="3493" mass="395449">MLIFCLFLLPSAMMHFNNSECLSCETNYFHYRNSCLSLCPFGYLESTEKCDKNSSLYLFDENFAEFYVYNFSSFNTYFEKFNTENVTEETFPIPTRDRGLYISNDRFLESLTSFIPSPDITILLSFRLFSSGTLLSLSTPLFSYFEILAEENSIYINATKTNNNFTENFDIRVVVDYSSWIIFTIKFQQNQNNFTIITQNIIQTYIEETRYQDENSTWILGSSEGKSFTGFLAKIWVYNDFLVELPIDNKKFNLCNFQEYYDAYNGICLNHSCNQTWPISLGQGCIFNDLPGCGEAFGYLDIHCLNCENTNFTIPYCKCGEFCVNCTEEFPYNCTQCDDEYTLISGLCVRNCYNCTDEYMKIYEFPFYNIVDEIINGFYSGNHQVTWSPFNNTDTDDPKFSPYRGLYFQGSQYLQSQNFSISPKSFWAFWIKAETFGCIWCSKVIKIYSNGYCELILSNSVHDLEEKTTNSSLSLSWSFITISIDYLLFPETTTTINIEINNTFFETKIFELLLIDRGINIFIGADDSQTNYKFIGFIYYLEYAWNYIPLATISQYNIFSNFNMSSCDYLQYYNDITLRCENCDQTCINGCSTFGSCSLCENISCSICSNFNDINCESNEKTCINSLYYFSDFNKCCAEGCQSSCSGPSPCDCVEINFDSKYSINDICCFSECPTGYTISSDRCTKSQSQILTFSFNKSEITIENDNYGNTLYNNNGIPAVFRGYYYSSTSFANTSLITLSYEFSLYLWFKAIIPGLLLSIDNLQVILETSSINVSISSNSFSYLNMSNNWSRLKIQQYVSNTQGFLLIELLNYPSSTFIKSTTCNFFKGSLLLGAGFTGFLWKLTIYNDLVSESLNYITCNSTIIFNCLWPCDIKKYFSLGYCYDCNPSCSSCRNSKNCNLCFSDNCESCVDYETRTCDKCSNSLSGSSNNIYCDFTFNKILYTQQTDDYGNTIYFVVPGISYAPGSQYKVPVPLAFRGYYFDVLSVAQSTSISLTDTFNITIWICQIGYGHIFTMDNFKVFSNSTGTYISNNYTFTNNSGTYNQNNVFFFNLRCNAWTILRIKKYMQGGMNYISLDFYPYQGFTIIEPISCRFLNGNFTLGKPSSSINSFFGFIYRIAIYSGDSIIVSKIDFCVNSKQSNCLWNCPYGTYLDSNGVCTNCKYNCFACRNSNDCTQCANSICQNCQDYLTCTSCIKNGYLSQDLCYCNDQYTNQLLVNGTTECSEKSECFENDSRYRVDSCCYTSCPKGYTLSNQECIKVSDTILDLTFNRMEVPSFSDAYKNTYYVNSSLPSPFRGYYFSGSTNGNISSLILAPNITLQIWAKVIYYGTFLAIENFVLSVVSQGFEITIPDNSYISYSSFSTWDAFVLQKYVDSYNLTYVRVYQQIKNIYIEFPLQENCAIWEGNIIFGKSNNKVQGFTGFIWRIVGINGVIDEVLDVIVCSASVTEGCLWDCNFNQYFNAGNCYYCLSNCTTCRNGNDCILCVNSICKNCSYYYNCTTCINNAALVNNVCECNTGFYSLLDLSMITICKLSGICDSATPNDYIIDQCCYKLCPSSYSLSNSSCILSRSNILDFHLDSLSEMSIVDSYSNTLTILSPPYPYIHRGYYMSSNCYIHTETFFIPHSTTLLMWIRQYSPGLIFRFEYLKVSSNNTGFILKYSNNNYFFPAQIFTWGVLVIQRWNENNTGNIAMQFYPSSKYQFTEINPCNFMNGNLYIGIGFYGFIWRIQWINGVYNDNPELVVCTASVINDCLWDCPINDFFNSTVGACQSCLSSCAGCKQSYDCSLCANSLCKTCDNYYTCSECITNTTLVNGVCECKTNFYMTTLSSGALTCLNCAPTCQTTCYGPSPCDCNDYNSLLQKIIIDRCCSKNCPLGFILSSSICIRSISKIANFELNRIEYDQWIDEYGNIFYVKVPSFIYSSNATQPIPVSNRGYYYSAVSFTETSQIIMNFEFTISVWIKVITPGLIFSIDDLQLIYEISCIKIKQDNNEYTFLISSDKWEILVIKRWLEISKSYFALQFYNTGATVNDYKICNFLDGAFTFGGGFEGFIWKIEIYNQLVSITNSLIICSDINCIWNCQVNEIIINSGCQKCNTNCNTCTNLQDCNLCPNSLCRSCSDYQKCTSCADFASLVNDVCKCDIKYYEYLLNPGYSLCYKCSELCLDYCLGPNACDCLNINLPTKYNLDLCCFSKCPNGFELIGNSCSFVNSTIMDYVFDILERQNDIYGNSFTLGNTTLTQYKGLYFSNCDFVISNNIVLGYNFSLHVWVKVISDGIFLSLGGLLIKTDTNGVTLTLLSNNHFYNSIGYNWIAIIIQKWTENGVGMISYRTLSSIFVIEIDGEPCIQLEGNLQLGSASLGFSGFVYRISLYNELIDIFEGITLCSSTLASGCLWECNFNDYIECQVCKTACEPCANHKCNYCQSLLCQSCVDFDICEACIDGYYIINISGVNSCYPCFNECKTCSQDKICETCVALNSHVSSTQGCLCNDKYYGSNLISIDSCLPCHQECKTCSKALICDTCISSNSYPSHLQGCLCNDGFYGINLINADSCLSCYQECKTCSDAYICDTCITLNASPTNIKGCVCKDGFYGSNLTIVDSCLSCYQECKTCSQASICDTCIALNSFASSTQGCICKDGYYGNNLTSKNSCLACYRECKTCSKDLICDTCISLNASTKSTQGCICNDGFYGNNLIKPDSCLPCYQECKTCSYSYICDTCKALNAFATSTLGCSCNDGFYGKNLIESDSCLPCHEECKTCSQANICDICLALNSHSTSNLGCLCNDGYYGINLIKIDSCLPCHQECKTCSQDYICDTCISLNSSATLVQGCLCDDGFYGNNLIDVDSCKLCFDECKTCSKAFICDTCIALNATPTTTRGCQCNEGFYGKFLVNNDSCKPCYEECKTCSEENICNECITLNAIPTYTQGCICKDGFYGSNLTSFESCLPCSSECKTCSQADVCDTCIDINASPDIFRGCSCNDGYYRNNPLIACERKEFTASISITESNIITLFFIQDLSQDLKQEDINLSIQNYNLSFIIEKITESSYKITPKLSLIYNQDSILKIEFLNDIISVSNFTLSKVPLSIHLFLTKEMKAMIKENQKAEEAKTTAKLGISTSIGITLGFSFLTFDPSSFFDFLNTAEILYAAALFHQDLNIILFKFLLSLRTTDILPSIYDNLINENDGVPMPQKLQDFGYKTNLIIINAGVQLTTFTILIVNLIFITILSNFKCLNKRLEGIRKSYRYGVFLRFWLQTYFEVLIIVTFGLKYNKWENNIQIIDGTIGILIIVISIKAGQIFGLGIFIYFLVKRVFAKSEEQIKLLESTYSTFIEEFNTSHLRNMLYYFLYILRRTILVLTFHFSTDEGLQLALSIGISFTIFLYVAITRLFKEKSTNLYHVINELIISTFYYVIIIEAAREKGKFSQKSSRICIALAMCAWSLNIVFSIFNNVYLIISKIKTYIYAKRERRIGEVYRVRTVFENEVNEANGDNKLELD</sequence>
<dbReference type="InterPro" id="IPR009030">
    <property type="entry name" value="Growth_fac_rcpt_cys_sf"/>
</dbReference>
<feature type="transmembrane region" description="Helical" evidence="2">
    <location>
        <begin position="3429"/>
        <end position="3452"/>
    </location>
</feature>
<keyword evidence="1" id="KW-1015">Disulfide bond</keyword>
<feature type="transmembrane region" description="Helical" evidence="2">
    <location>
        <begin position="3393"/>
        <end position="3409"/>
    </location>
</feature>
<organism evidence="5 6">
    <name type="scientific">Stentor coeruleus</name>
    <dbReference type="NCBI Taxonomy" id="5963"/>
    <lineage>
        <taxon>Eukaryota</taxon>
        <taxon>Sar</taxon>
        <taxon>Alveolata</taxon>
        <taxon>Ciliophora</taxon>
        <taxon>Postciliodesmatophora</taxon>
        <taxon>Heterotrichea</taxon>
        <taxon>Heterotrichida</taxon>
        <taxon>Stentoridae</taxon>
        <taxon>Stentor</taxon>
    </lineage>
</organism>
<evidence type="ECO:0000313" key="6">
    <source>
        <dbReference type="Proteomes" id="UP000187209"/>
    </source>
</evidence>
<dbReference type="InterPro" id="IPR001368">
    <property type="entry name" value="TNFR/NGFR_Cys_rich_reg"/>
</dbReference>
<comment type="caution">
    <text evidence="1">Lacks conserved residue(s) required for the propagation of feature annotation.</text>
</comment>
<dbReference type="SMART" id="SM00181">
    <property type="entry name" value="EGF"/>
    <property type="match status" value="17"/>
</dbReference>
<proteinExistence type="predicted"/>
<protein>
    <recommendedName>
        <fullName evidence="4">TNFR-Cys domain-containing protein</fullName>
    </recommendedName>
</protein>
<evidence type="ECO:0000313" key="5">
    <source>
        <dbReference type="EMBL" id="OMJ94432.1"/>
    </source>
</evidence>
<evidence type="ECO:0000259" key="4">
    <source>
        <dbReference type="PROSITE" id="PS50050"/>
    </source>
</evidence>
<gene>
    <name evidence="5" type="ORF">SteCoe_2488</name>
</gene>
<comment type="caution">
    <text evidence="5">The sequence shown here is derived from an EMBL/GenBank/DDBJ whole genome shotgun (WGS) entry which is preliminary data.</text>
</comment>
<accession>A0A1R2CZK7</accession>
<reference evidence="5 6" key="1">
    <citation type="submission" date="2016-11" db="EMBL/GenBank/DDBJ databases">
        <title>The macronuclear genome of Stentor coeruleus: a giant cell with tiny introns.</title>
        <authorList>
            <person name="Slabodnick M."/>
            <person name="Ruby J.G."/>
            <person name="Reiff S.B."/>
            <person name="Swart E.C."/>
            <person name="Gosai S."/>
            <person name="Prabakaran S."/>
            <person name="Witkowska E."/>
            <person name="Larue G.E."/>
            <person name="Fisher S."/>
            <person name="Freeman R.M."/>
            <person name="Gunawardena J."/>
            <person name="Chu W."/>
            <person name="Stover N.A."/>
            <person name="Gregory B.D."/>
            <person name="Nowacki M."/>
            <person name="Derisi J."/>
            <person name="Roy S.W."/>
            <person name="Marshall W.F."/>
            <person name="Sood P."/>
        </authorList>
    </citation>
    <scope>NUCLEOTIDE SEQUENCE [LARGE SCALE GENOMIC DNA]</scope>
    <source>
        <strain evidence="5">WM001</strain>
    </source>
</reference>
<name>A0A1R2CZK7_9CILI</name>
<dbReference type="InterPro" id="IPR052798">
    <property type="entry name" value="Giardia_VSA"/>
</dbReference>
<feature type="disulfide bond" evidence="1">
    <location>
        <begin position="1147"/>
        <end position="1162"/>
    </location>
</feature>
<feature type="chain" id="PRO_5012661292" description="TNFR-Cys domain-containing protein" evidence="3">
    <location>
        <begin position="20"/>
        <end position="3493"/>
    </location>
</feature>
<dbReference type="PROSITE" id="PS50050">
    <property type="entry name" value="TNFR_NGFR_2"/>
    <property type="match status" value="1"/>
</dbReference>
<feature type="transmembrane region" description="Helical" evidence="2">
    <location>
        <begin position="3200"/>
        <end position="3224"/>
    </location>
</feature>
<dbReference type="Proteomes" id="UP000187209">
    <property type="component" value="Unassembled WGS sequence"/>
</dbReference>
<keyword evidence="3" id="KW-0732">Signal</keyword>
<dbReference type="EMBL" id="MPUH01000027">
    <property type="protein sequence ID" value="OMJ94432.1"/>
    <property type="molecule type" value="Genomic_DNA"/>
</dbReference>
<feature type="transmembrane region" description="Helical" evidence="2">
    <location>
        <begin position="3339"/>
        <end position="3358"/>
    </location>
</feature>
<feature type="transmembrane region" description="Helical" evidence="2">
    <location>
        <begin position="3364"/>
        <end position="3386"/>
    </location>
</feature>
<dbReference type="PANTHER" id="PTHR23275:SF100">
    <property type="entry name" value="EGF-LIKE DOMAIN-CONTAINING PROTEIN"/>
    <property type="match status" value="1"/>
</dbReference>
<feature type="domain" description="TNFR-Cys" evidence="4">
    <location>
        <begin position="1146"/>
        <end position="1183"/>
    </location>
</feature>
<evidence type="ECO:0000256" key="1">
    <source>
        <dbReference type="PROSITE-ProRule" id="PRU00206"/>
    </source>
</evidence>
<dbReference type="SUPFAM" id="SSF57184">
    <property type="entry name" value="Growth factor receptor domain"/>
    <property type="match status" value="8"/>
</dbReference>
<keyword evidence="2" id="KW-0472">Membrane</keyword>
<feature type="signal peptide" evidence="3">
    <location>
        <begin position="1"/>
        <end position="19"/>
    </location>
</feature>
<dbReference type="InterPro" id="IPR006212">
    <property type="entry name" value="Furin_repeat"/>
</dbReference>
<dbReference type="OrthoDB" id="300641at2759"/>
<dbReference type="SMART" id="SM00261">
    <property type="entry name" value="FU"/>
    <property type="match status" value="12"/>
</dbReference>
<keyword evidence="2" id="KW-1133">Transmembrane helix</keyword>